<organism evidence="3 4">
    <name type="scientific">Lentinus tigrinus ALCF2SS1-6</name>
    <dbReference type="NCBI Taxonomy" id="1328759"/>
    <lineage>
        <taxon>Eukaryota</taxon>
        <taxon>Fungi</taxon>
        <taxon>Dikarya</taxon>
        <taxon>Basidiomycota</taxon>
        <taxon>Agaricomycotina</taxon>
        <taxon>Agaricomycetes</taxon>
        <taxon>Polyporales</taxon>
        <taxon>Polyporaceae</taxon>
        <taxon>Lentinus</taxon>
    </lineage>
</organism>
<dbReference type="PANTHER" id="PTHR11362:SF82">
    <property type="entry name" value="PHOSPHATIDYLETHANOLAMINE-BINDING PROTEIN 4"/>
    <property type="match status" value="1"/>
</dbReference>
<sequence length="274" mass="28147">MLTQLLVFVSTVVLCVSAQNSTNVTTADVEQAFTTAKIVPDVLPSFNPVGLLNVVFLDNVTNTTVTVTPGLNMTREQNALRPTVSFVSNMTTFAQQTFVLAMVDPDAPTPQNPTSAQIRHLLAPNITLNGSLATGAVLVNNTPAISDFLRPTPPVGSDPHRYILLLFAQPANFSSVVPGILNASTPISNFNISAFAEQLGLGSPLAGNFFLTGPDANSTNSTSTASSAASSATSPASGSAAGSTTNPPSSAVGMAELSWTGLTVAMGLLGVLVL</sequence>
<dbReference type="EMBL" id="ML122250">
    <property type="protein sequence ID" value="RPD67009.1"/>
    <property type="molecule type" value="Genomic_DNA"/>
</dbReference>
<feature type="region of interest" description="Disordered" evidence="1">
    <location>
        <begin position="220"/>
        <end position="248"/>
    </location>
</feature>
<reference evidence="3" key="1">
    <citation type="journal article" date="2018" name="Genome Biol. Evol.">
        <title>Genomics and development of Lentinus tigrinus, a white-rot wood-decaying mushroom with dimorphic fruiting bodies.</title>
        <authorList>
            <person name="Wu B."/>
            <person name="Xu Z."/>
            <person name="Knudson A."/>
            <person name="Carlson A."/>
            <person name="Chen N."/>
            <person name="Kovaka S."/>
            <person name="LaButti K."/>
            <person name="Lipzen A."/>
            <person name="Pennachio C."/>
            <person name="Riley R."/>
            <person name="Schakwitz W."/>
            <person name="Umezawa K."/>
            <person name="Ohm R.A."/>
            <person name="Grigoriev I.V."/>
            <person name="Nagy L.G."/>
            <person name="Gibbons J."/>
            <person name="Hibbett D."/>
        </authorList>
    </citation>
    <scope>NUCLEOTIDE SEQUENCE [LARGE SCALE GENOMIC DNA]</scope>
    <source>
        <strain evidence="3">ALCF2SS1-6</strain>
    </source>
</reference>
<feature type="signal peptide" evidence="2">
    <location>
        <begin position="1"/>
        <end position="18"/>
    </location>
</feature>
<evidence type="ECO:0000313" key="4">
    <source>
        <dbReference type="Proteomes" id="UP000313359"/>
    </source>
</evidence>
<dbReference type="InterPro" id="IPR036610">
    <property type="entry name" value="PEBP-like_sf"/>
</dbReference>
<keyword evidence="4" id="KW-1185">Reference proteome</keyword>
<dbReference type="PANTHER" id="PTHR11362">
    <property type="entry name" value="PHOSPHATIDYLETHANOLAMINE-BINDING PROTEIN"/>
    <property type="match status" value="1"/>
</dbReference>
<dbReference type="AlphaFoldDB" id="A0A5C2SVE7"/>
<accession>A0A5C2SVE7</accession>
<name>A0A5C2SVE7_9APHY</name>
<keyword evidence="2" id="KW-0732">Signal</keyword>
<evidence type="ECO:0000313" key="3">
    <source>
        <dbReference type="EMBL" id="RPD67009.1"/>
    </source>
</evidence>
<feature type="chain" id="PRO_5022838706" evidence="2">
    <location>
        <begin position="19"/>
        <end position="274"/>
    </location>
</feature>
<evidence type="ECO:0000256" key="2">
    <source>
        <dbReference type="SAM" id="SignalP"/>
    </source>
</evidence>
<proteinExistence type="predicted"/>
<evidence type="ECO:0000256" key="1">
    <source>
        <dbReference type="SAM" id="MobiDB-lite"/>
    </source>
</evidence>
<protein>
    <submittedName>
        <fullName evidence="3">PEBP-like protein</fullName>
    </submittedName>
</protein>
<gene>
    <name evidence="3" type="ORF">L227DRAFT_605431</name>
</gene>
<dbReference type="OrthoDB" id="2506647at2759"/>
<dbReference type="STRING" id="1328759.A0A5C2SVE7"/>
<dbReference type="InterPro" id="IPR008914">
    <property type="entry name" value="PEBP"/>
</dbReference>
<dbReference type="CDD" id="cd00866">
    <property type="entry name" value="PEBP_euk"/>
    <property type="match status" value="1"/>
</dbReference>
<dbReference type="Gene3D" id="3.90.280.10">
    <property type="entry name" value="PEBP-like"/>
    <property type="match status" value="1"/>
</dbReference>
<dbReference type="Pfam" id="PF01161">
    <property type="entry name" value="PBP"/>
    <property type="match status" value="1"/>
</dbReference>
<dbReference type="Proteomes" id="UP000313359">
    <property type="component" value="Unassembled WGS sequence"/>
</dbReference>
<feature type="compositionally biased region" description="Low complexity" evidence="1">
    <location>
        <begin position="220"/>
        <end position="247"/>
    </location>
</feature>
<dbReference type="InterPro" id="IPR035810">
    <property type="entry name" value="PEBP_euk"/>
</dbReference>
<dbReference type="SUPFAM" id="SSF49777">
    <property type="entry name" value="PEBP-like"/>
    <property type="match status" value="1"/>
</dbReference>